<proteinExistence type="predicted"/>
<sequence length="1935" mass="221924">MVLSELVKTFYKALQNNKFSQAEDILKKIYSNMRGKQYEKKSINYIPGIHFSYVSPEASNELYDYIFDAILSNIKFLDEKYDLCSKTICQIASYDFKHFVDEKFSSLLITNENDTNINTKKKILALVSRTILDPIKGFLSNAPLSPRNIIHQEQSESDIAHFDFFGEDSPDLETEFGQALIKYRKYIYEYFIQLTQKIINKYVGTSINETFFVPSFASRIQTVIVPQAYRTHDIDCGFPARMEAVLAFSNFQDLNIFSKLTPDYFNRTTSIAKQYSDLNSRISGFPSTLSEDYVKFSKPYNFSDDLDIQICKLLLFLNPNEATCVPPQFINLILFLDAKYSAFFLCLAQEFYWAYPGFSFSIFDDIFAQMSNLSKYTPEQSHSFFHMLKRLVDVLACLPQRYIEDQMIEQLNAFALLGMASYFPRIRYAAFKLLETLGHFEAGDEKVPLVQILKENSVTFEQYLLQQIEKDPMIQMTSDVVEPIMPLPIHDALVSVDFNIWQYLYSAIGIFATQNFSEALLNSYKKIAIEYVSMSDDQKAQNSNNGENIASWQCINILTFLSALAETPLSNFGEENTNSLMQSNTDQILNKLYEAIHQYINTSYPIIRTLLTPLNISSFSAFLNKISQSAENPESQSVSPQIVALVLRSMAWNNDFNAISQHEEFFSTFLDIYIKNFSSFNWGNLFTEIVEEITDDHIRLVNDNWIFVNENLMTGFKIFSTLYEQKKKLVLAPFPICEMLDDDENPYIHKIQVMGKCLVNLSRIKTVRQRMQTYAIATLTKWSSCCHFDKINFLATNTFYEIMPQFPRSNAIQLLISTLAHHFELVFSQYLQWSLKPGYSMFFSAICKFFRAPSMSQNTLLSNILKAQWLSCININQTSPFLKHLQIIYENVGTLILCCLFYMNMPELKLTEESFVLLASLIPVLDLFHMSGRPDNINRLMTMFLDDAKMLEHSTGYLNSQTILAISKTLSETFAYCMEAVIYSAFEILPLNSQEVVERTLRILMPWFQSIEFDLENRVISNQTELLFLHFSCYSFIDKLLTSYDNISKFDMNSSFYEIWKHLILKPDNTLGPNFVPVELAIIYACSYASNHQTALPIIRYLYRIAPIEIVSILCSYLSLNKFFYDQIQTARESVNHLTHVAGNESGIESKIKHELFLFIYKALDKLAQDSFRPIHEYIPSIFASCVIYIGNCFIEIKELLLTILEALKQFVPKDSIHILLEAIQTISSLTVVHCQNIDNAEITKCLTNLLYSYNQQMAADFGHELLKWALCCGDVKRATIAIRAYSGNTSEISLLVIGLLSRSMWTVSDAIPILHKIQTTTVPNSFSSSNLNMHFNSNSALNLNFSGNSSTSSFVLSTTTTTSSSTSSSSSSYSYINHYAKYLATALNSLIKMVPNKCTQIDLIALWLALSSLDWNNHLTSIVFNAALNLLLVFLTPQNFATLTGNEDKFIQTSNNNNNNENNANNNNNNSFKQDIDQENAGSNGSVGKFNAYSISCSNSLYLINAHSSMSDMNTKDLLYNNNPVFVSFSPSTFWRYHKPWGNVYHGALFPILDFSGPADVDLMILVLNRLIQTQYMKILSDSPCGIYVALLALLPWMWHVATTEISRFLFDSVDVQNMELTVNALETLIENKEIFENLAAIYMSEKVDIFFIFESISDLVVPLVDDEGVEHIGRFYATCVNNSKKSLHVPIYSIASKILKLSSDKEKTAKHFSALTNYVKEDSKKARAIYIDMYLNELPKSALNDDFYYEDEIVFKEIPMYERIVAMNIPHLYDVNANEAKFANFDDLNSFPPLLPNNWKLLTNERFSNIYNTFKKFKTEPFSVYSDIMNKIHTSLVDVDALNVMKLCEKINYFPVNRVFSDTLRGIEEKEIKIKGKEEEEVGEELYQDDYSLYISDAKDPYEMVTVLPTSFMPTMEEMNMIGQDYFDEMEAQ</sequence>
<dbReference type="EMBL" id="JAPFFF010000004">
    <property type="protein sequence ID" value="KAK8891166.1"/>
    <property type="molecule type" value="Genomic_DNA"/>
</dbReference>
<name>A0ABR2KJZ3_9EUKA</name>
<evidence type="ECO:0000313" key="2">
    <source>
        <dbReference type="EMBL" id="KAK8891166.1"/>
    </source>
</evidence>
<reference evidence="2 3" key="1">
    <citation type="submission" date="2024-04" db="EMBL/GenBank/DDBJ databases">
        <title>Tritrichomonas musculus Genome.</title>
        <authorList>
            <person name="Alves-Ferreira E."/>
            <person name="Grigg M."/>
            <person name="Lorenzi H."/>
            <person name="Galac M."/>
        </authorList>
    </citation>
    <scope>NUCLEOTIDE SEQUENCE [LARGE SCALE GENOMIC DNA]</scope>
    <source>
        <strain evidence="2 3">EAF2021</strain>
    </source>
</reference>
<evidence type="ECO:0000313" key="3">
    <source>
        <dbReference type="Proteomes" id="UP001470230"/>
    </source>
</evidence>
<keyword evidence="3" id="KW-1185">Reference proteome</keyword>
<protein>
    <recommendedName>
        <fullName evidence="4">Non-specific serine/threonine protein kinase</fullName>
    </recommendedName>
</protein>
<accession>A0ABR2KJZ3</accession>
<comment type="caution">
    <text evidence="2">The sequence shown here is derived from an EMBL/GenBank/DDBJ whole genome shotgun (WGS) entry which is preliminary data.</text>
</comment>
<evidence type="ECO:0008006" key="4">
    <source>
        <dbReference type="Google" id="ProtNLM"/>
    </source>
</evidence>
<dbReference type="Proteomes" id="UP001470230">
    <property type="component" value="Unassembled WGS sequence"/>
</dbReference>
<organism evidence="2 3">
    <name type="scientific">Tritrichomonas musculus</name>
    <dbReference type="NCBI Taxonomy" id="1915356"/>
    <lineage>
        <taxon>Eukaryota</taxon>
        <taxon>Metamonada</taxon>
        <taxon>Parabasalia</taxon>
        <taxon>Tritrichomonadida</taxon>
        <taxon>Tritrichomonadidae</taxon>
        <taxon>Tritrichomonas</taxon>
    </lineage>
</organism>
<gene>
    <name evidence="2" type="ORF">M9Y10_028372</name>
</gene>
<evidence type="ECO:0000256" key="1">
    <source>
        <dbReference type="SAM" id="MobiDB-lite"/>
    </source>
</evidence>
<feature type="region of interest" description="Disordered" evidence="1">
    <location>
        <begin position="1452"/>
        <end position="1479"/>
    </location>
</feature>
<feature type="compositionally biased region" description="Low complexity" evidence="1">
    <location>
        <begin position="1456"/>
        <end position="1471"/>
    </location>
</feature>